<feature type="DNA-binding region" description="H-T-H motif" evidence="2">
    <location>
        <begin position="39"/>
        <end position="58"/>
    </location>
</feature>
<evidence type="ECO:0000256" key="2">
    <source>
        <dbReference type="PROSITE-ProRule" id="PRU00335"/>
    </source>
</evidence>
<name>A0ABP8NWT9_9NOCA</name>
<sequence length="212" mass="22558">MPATNGSRPATRMNAAERRELVLAAAATAFARGGWSGTSTDAVAKEAGVSQPYVVRMFGTKAELFREVFARALDRIVEAFDAELDRIEAEPDGPTPDSDDYWSRLGAAYGELVSDGDMLLVMMHGFTAGGTPEIGAQARDAMARIYTQIRTRTGCTPEKARQFIAQGMLLNTLLAMRAPQHFDEDPALAELSECAFGATLQAALGAANAAPG</sequence>
<gene>
    <name evidence="4" type="ORF">GCM10023094_16500</name>
</gene>
<evidence type="ECO:0000313" key="5">
    <source>
        <dbReference type="Proteomes" id="UP001501183"/>
    </source>
</evidence>
<proteinExistence type="predicted"/>
<dbReference type="SUPFAM" id="SSF46689">
    <property type="entry name" value="Homeodomain-like"/>
    <property type="match status" value="1"/>
</dbReference>
<dbReference type="InterPro" id="IPR001647">
    <property type="entry name" value="HTH_TetR"/>
</dbReference>
<evidence type="ECO:0000256" key="1">
    <source>
        <dbReference type="ARBA" id="ARBA00023125"/>
    </source>
</evidence>
<dbReference type="EMBL" id="BAABFB010000029">
    <property type="protein sequence ID" value="GAA4476486.1"/>
    <property type="molecule type" value="Genomic_DNA"/>
</dbReference>
<dbReference type="Pfam" id="PF00440">
    <property type="entry name" value="TetR_N"/>
    <property type="match status" value="1"/>
</dbReference>
<reference evidence="5" key="1">
    <citation type="journal article" date="2019" name="Int. J. Syst. Evol. Microbiol.">
        <title>The Global Catalogue of Microorganisms (GCM) 10K type strain sequencing project: providing services to taxonomists for standard genome sequencing and annotation.</title>
        <authorList>
            <consortium name="The Broad Institute Genomics Platform"/>
            <consortium name="The Broad Institute Genome Sequencing Center for Infectious Disease"/>
            <person name="Wu L."/>
            <person name="Ma J."/>
        </authorList>
    </citation>
    <scope>NUCLEOTIDE SEQUENCE [LARGE SCALE GENOMIC DNA]</scope>
    <source>
        <strain evidence="5">JCM 32206</strain>
    </source>
</reference>
<evidence type="ECO:0000259" key="3">
    <source>
        <dbReference type="PROSITE" id="PS50977"/>
    </source>
</evidence>
<dbReference type="Gene3D" id="1.10.357.10">
    <property type="entry name" value="Tetracycline Repressor, domain 2"/>
    <property type="match status" value="1"/>
</dbReference>
<dbReference type="InterPro" id="IPR050109">
    <property type="entry name" value="HTH-type_TetR-like_transc_reg"/>
</dbReference>
<feature type="domain" description="HTH tetR-type" evidence="3">
    <location>
        <begin position="16"/>
        <end position="76"/>
    </location>
</feature>
<protein>
    <submittedName>
        <fullName evidence="4">TetR family transcriptional regulator</fullName>
    </submittedName>
</protein>
<keyword evidence="1 2" id="KW-0238">DNA-binding</keyword>
<dbReference type="InterPro" id="IPR009057">
    <property type="entry name" value="Homeodomain-like_sf"/>
</dbReference>
<accession>A0ABP8NWT9</accession>
<keyword evidence="5" id="KW-1185">Reference proteome</keyword>
<comment type="caution">
    <text evidence="4">The sequence shown here is derived from an EMBL/GenBank/DDBJ whole genome shotgun (WGS) entry which is preliminary data.</text>
</comment>
<organism evidence="4 5">
    <name type="scientific">Rhodococcus olei</name>
    <dbReference type="NCBI Taxonomy" id="2161675"/>
    <lineage>
        <taxon>Bacteria</taxon>
        <taxon>Bacillati</taxon>
        <taxon>Actinomycetota</taxon>
        <taxon>Actinomycetes</taxon>
        <taxon>Mycobacteriales</taxon>
        <taxon>Nocardiaceae</taxon>
        <taxon>Rhodococcus</taxon>
    </lineage>
</organism>
<dbReference type="Proteomes" id="UP001501183">
    <property type="component" value="Unassembled WGS sequence"/>
</dbReference>
<dbReference type="PANTHER" id="PTHR30055">
    <property type="entry name" value="HTH-TYPE TRANSCRIPTIONAL REGULATOR RUTR"/>
    <property type="match status" value="1"/>
</dbReference>
<evidence type="ECO:0000313" key="4">
    <source>
        <dbReference type="EMBL" id="GAA4476486.1"/>
    </source>
</evidence>
<dbReference type="PANTHER" id="PTHR30055:SF146">
    <property type="entry name" value="HTH-TYPE TRANSCRIPTIONAL DUAL REGULATOR CECR"/>
    <property type="match status" value="1"/>
</dbReference>
<dbReference type="RefSeq" id="WP_345343498.1">
    <property type="nucleotide sequence ID" value="NZ_BAABFB010000029.1"/>
</dbReference>
<dbReference type="PROSITE" id="PS50977">
    <property type="entry name" value="HTH_TETR_2"/>
    <property type="match status" value="1"/>
</dbReference>